<evidence type="ECO:0000256" key="2">
    <source>
        <dbReference type="ARBA" id="ARBA00004496"/>
    </source>
</evidence>
<evidence type="ECO:0000256" key="6">
    <source>
        <dbReference type="ARBA" id="ARBA00021528"/>
    </source>
</evidence>
<dbReference type="NCBIfam" id="NF007233">
    <property type="entry name" value="PRK09653.1"/>
    <property type="match status" value="1"/>
</dbReference>
<dbReference type="InterPro" id="IPR004614">
    <property type="entry name" value="P_AcTrfase"/>
</dbReference>
<proteinExistence type="inferred from homology"/>
<name>A0ABS6I236_9MICC</name>
<evidence type="ECO:0000259" key="14">
    <source>
        <dbReference type="Pfam" id="PF07085"/>
    </source>
</evidence>
<comment type="similarity">
    <text evidence="5 12">In the N-terminal section; belongs to the CobB/CobQ family.</text>
</comment>
<evidence type="ECO:0000256" key="1">
    <source>
        <dbReference type="ARBA" id="ARBA00000705"/>
    </source>
</evidence>
<dbReference type="NCBIfam" id="NF004167">
    <property type="entry name" value="PRK05632.1"/>
    <property type="match status" value="1"/>
</dbReference>
<dbReference type="InterPro" id="IPR016475">
    <property type="entry name" value="P-Actrans_bac"/>
</dbReference>
<evidence type="ECO:0000256" key="7">
    <source>
        <dbReference type="ARBA" id="ARBA00022490"/>
    </source>
</evidence>
<evidence type="ECO:0000256" key="12">
    <source>
        <dbReference type="PIRNR" id="PIRNR006107"/>
    </source>
</evidence>
<feature type="domain" description="Phosphate acetyl/butaryl transferase" evidence="13">
    <location>
        <begin position="368"/>
        <end position="684"/>
    </location>
</feature>
<comment type="subcellular location">
    <subcellularLocation>
        <location evidence="2 12">Cytoplasm</location>
    </subcellularLocation>
</comment>
<dbReference type="Pfam" id="PF01515">
    <property type="entry name" value="PTA_PTB"/>
    <property type="match status" value="1"/>
</dbReference>
<evidence type="ECO:0000313" key="16">
    <source>
        <dbReference type="Proteomes" id="UP000824166"/>
    </source>
</evidence>
<comment type="caution">
    <text evidence="15">The sequence shown here is derived from an EMBL/GenBank/DDBJ whole genome shotgun (WGS) entry which is preliminary data.</text>
</comment>
<evidence type="ECO:0000256" key="5">
    <source>
        <dbReference type="ARBA" id="ARBA00009786"/>
    </source>
</evidence>
<evidence type="ECO:0000259" key="13">
    <source>
        <dbReference type="Pfam" id="PF01515"/>
    </source>
</evidence>
<reference evidence="15 16" key="1">
    <citation type="submission" date="2021-06" db="EMBL/GenBank/DDBJ databases">
        <authorList>
            <person name="Jeong J.W."/>
        </authorList>
    </citation>
    <scope>NUCLEOTIDE SEQUENCE [LARGE SCALE GENOMIC DNA]</scope>
    <source>
        <strain evidence="15 16">MMS21-TAE1-1</strain>
    </source>
</reference>
<comment type="domain">
    <text evidence="12">The N-terminal region seems to be important for proper quaternary structure. The C-terminal region contains the substrate-binding site.</text>
</comment>
<dbReference type="PIRSF" id="PIRSF006107">
    <property type="entry name" value="PhpActrans_proteobac"/>
    <property type="match status" value="1"/>
</dbReference>
<comment type="similarity">
    <text evidence="4 12">In the C-terminal section; belongs to the phosphate acetyltransferase and butyryltransferase family.</text>
</comment>
<keyword evidence="8 12" id="KW-0808">Transferase</keyword>
<dbReference type="RefSeq" id="WP_216923635.1">
    <property type="nucleotide sequence ID" value="NZ_JAHOPC010000002.1"/>
</dbReference>
<dbReference type="EC" id="2.3.1.8" evidence="12"/>
<dbReference type="Proteomes" id="UP000824166">
    <property type="component" value="Unassembled WGS sequence"/>
</dbReference>
<dbReference type="InterPro" id="IPR010766">
    <property type="entry name" value="DRTGG"/>
</dbReference>
<feature type="domain" description="DRTGG" evidence="14">
    <location>
        <begin position="212"/>
        <end position="320"/>
    </location>
</feature>
<gene>
    <name evidence="15" type="primary">pta</name>
    <name evidence="15" type="ORF">KSW38_05805</name>
</gene>
<dbReference type="NCBIfam" id="TIGR00651">
    <property type="entry name" value="pta"/>
    <property type="match status" value="1"/>
</dbReference>
<evidence type="ECO:0000256" key="10">
    <source>
        <dbReference type="ARBA" id="ARBA00031108"/>
    </source>
</evidence>
<evidence type="ECO:0000313" key="15">
    <source>
        <dbReference type="EMBL" id="MBU8865803.1"/>
    </source>
</evidence>
<dbReference type="GO" id="GO:0008959">
    <property type="term" value="F:phosphate acetyltransferase activity"/>
    <property type="evidence" value="ECO:0007669"/>
    <property type="project" value="UniProtKB-EC"/>
</dbReference>
<protein>
    <recommendedName>
        <fullName evidence="6 12">Phosphate acetyltransferase</fullName>
        <ecNumber evidence="12">2.3.1.8</ecNumber>
    </recommendedName>
    <alternativeName>
        <fullName evidence="10 12">Phosphotransacetylase</fullName>
    </alternativeName>
</protein>
<dbReference type="Pfam" id="PF13500">
    <property type="entry name" value="AAA_26"/>
    <property type="match status" value="1"/>
</dbReference>
<dbReference type="PANTHER" id="PTHR43356">
    <property type="entry name" value="PHOSPHATE ACETYLTRANSFERASE"/>
    <property type="match status" value="1"/>
</dbReference>
<accession>A0ABS6I236</accession>
<evidence type="ECO:0000256" key="8">
    <source>
        <dbReference type="ARBA" id="ARBA00022679"/>
    </source>
</evidence>
<dbReference type="Pfam" id="PF07085">
    <property type="entry name" value="DRTGG"/>
    <property type="match status" value="1"/>
</dbReference>
<keyword evidence="9 12" id="KW-0012">Acyltransferase</keyword>
<dbReference type="InterPro" id="IPR050500">
    <property type="entry name" value="Phos_Acetyltrans/Butyryltrans"/>
</dbReference>
<comment type="catalytic activity">
    <reaction evidence="1 12">
        <text>acetyl-CoA + phosphate = acetyl phosphate + CoA</text>
        <dbReference type="Rhea" id="RHEA:19521"/>
        <dbReference type="ChEBI" id="CHEBI:22191"/>
        <dbReference type="ChEBI" id="CHEBI:43474"/>
        <dbReference type="ChEBI" id="CHEBI:57287"/>
        <dbReference type="ChEBI" id="CHEBI:57288"/>
        <dbReference type="EC" id="2.3.1.8"/>
    </reaction>
</comment>
<evidence type="ECO:0000256" key="4">
    <source>
        <dbReference type="ARBA" id="ARBA00008756"/>
    </source>
</evidence>
<sequence length="691" mass="73238">MVQGVYVASVAPGSGKSLVALGLADALHRRTGRLGFFRPFVNQAEAQQDPVILMLRRLYELGPSRCRSGMPLTAARADVAAGLQDELLSLMLREYTEIAHGCDAVVVDGSDLRGSDSDKELDLNIRLANNLGLPVLAVVGAQGLPAEQTVGAAEAGIRQFKAAHCPVLALVVNRVDPGVMDEVYKAVRASVGEVPSYVIPEVPGISTPTVADVVSSLGLTRLSGSTELDRDVGKIKVAGMNVDNFLRTFRAGDLVIAAGDRSDVMMACLASALAPDLPTPAGIILADGLLPGAQVLPLLDRAPFPVFVDSKDTYATAQEVAGVRSEIHTGENRKLAAALGVWSRSIDETEMLDRLALPHPATMTPLRFLNELIEKARKQERRIVLAEGEELRVLRAAEILRRRDVCKVTVLGNVAGVRELAEAHGIDVSGLQILDPASSPLRERFAAEYCRLRAHKGMIMERAREIMLDGAYFGTMMVQLGEADGMVSGAAHTTANTIRPALEFVKGRKGEGLVSSVFFMLFPDRVFVYGDCAVVPEPNANQLAEIAIASADTASRFGVEPRVAMLSYSTGGSGSGTAVDKVRRATELVRAARPGLPVDGPIQYDAAVDATIASSKLPSSAVAGKATVFIFPDLNTGNNTYKAVEQSSGAVAVGPILQGLRKPINDLSRGSTVEDIINTVAITAVQAQEPS</sequence>
<comment type="pathway">
    <text evidence="3 12">Metabolic intermediate biosynthesis; acetyl-CoA biosynthesis; acetyl-CoA from acetate: step 2/2.</text>
</comment>
<evidence type="ECO:0000256" key="9">
    <source>
        <dbReference type="ARBA" id="ARBA00023315"/>
    </source>
</evidence>
<comment type="function">
    <text evidence="11 12">Involved in acetate metabolism.</text>
</comment>
<evidence type="ECO:0000256" key="3">
    <source>
        <dbReference type="ARBA" id="ARBA00004989"/>
    </source>
</evidence>
<keyword evidence="7 12" id="KW-0963">Cytoplasm</keyword>
<evidence type="ECO:0000256" key="11">
    <source>
        <dbReference type="ARBA" id="ARBA00049955"/>
    </source>
</evidence>
<keyword evidence="16" id="KW-1185">Reference proteome</keyword>
<organism evidence="15 16">
    <name type="scientific">Paenarthrobacter aromaticivorans</name>
    <dbReference type="NCBI Taxonomy" id="2849150"/>
    <lineage>
        <taxon>Bacteria</taxon>
        <taxon>Bacillati</taxon>
        <taxon>Actinomycetota</taxon>
        <taxon>Actinomycetes</taxon>
        <taxon>Micrococcales</taxon>
        <taxon>Micrococcaceae</taxon>
        <taxon>Paenarthrobacter</taxon>
    </lineage>
</organism>
<dbReference type="EMBL" id="JAHOPC010000002">
    <property type="protein sequence ID" value="MBU8865803.1"/>
    <property type="molecule type" value="Genomic_DNA"/>
</dbReference>
<dbReference type="PANTHER" id="PTHR43356:SF3">
    <property type="entry name" value="PHOSPHATE ACETYLTRANSFERASE"/>
    <property type="match status" value="1"/>
</dbReference>
<dbReference type="InterPro" id="IPR002505">
    <property type="entry name" value="PTA_PTB"/>
</dbReference>